<accession>A0A937CR32</accession>
<reference evidence="5" key="1">
    <citation type="submission" date="2021-01" db="EMBL/GenBank/DDBJ databases">
        <title>Rhizobium sp. strain KVB221 16S ribosomal RNA gene Genome sequencing and assembly.</title>
        <authorList>
            <person name="Kang M."/>
        </authorList>
    </citation>
    <scope>NUCLEOTIDE SEQUENCE</scope>
    <source>
        <strain evidence="5">KVB221</strain>
    </source>
</reference>
<dbReference type="EC" id="2.4.2.3" evidence="1"/>
<gene>
    <name evidence="5" type="ORF">JJB09_17655</name>
</gene>
<dbReference type="PANTHER" id="PTHR43691">
    <property type="entry name" value="URIDINE PHOSPHORYLASE"/>
    <property type="match status" value="1"/>
</dbReference>
<evidence type="ECO:0000313" key="5">
    <source>
        <dbReference type="EMBL" id="MBL0373852.1"/>
    </source>
</evidence>
<organism evidence="5 6">
    <name type="scientific">Rhizobium setariae</name>
    <dbReference type="NCBI Taxonomy" id="2801340"/>
    <lineage>
        <taxon>Bacteria</taxon>
        <taxon>Pseudomonadati</taxon>
        <taxon>Pseudomonadota</taxon>
        <taxon>Alphaproteobacteria</taxon>
        <taxon>Hyphomicrobiales</taxon>
        <taxon>Rhizobiaceae</taxon>
        <taxon>Rhizobium/Agrobacterium group</taxon>
        <taxon>Rhizobium</taxon>
    </lineage>
</organism>
<dbReference type="EMBL" id="JAEQNC010000010">
    <property type="protein sequence ID" value="MBL0373852.1"/>
    <property type="molecule type" value="Genomic_DNA"/>
</dbReference>
<feature type="domain" description="Nucleoside phosphorylase" evidence="4">
    <location>
        <begin position="22"/>
        <end position="219"/>
    </location>
</feature>
<dbReference type="Proteomes" id="UP000633219">
    <property type="component" value="Unassembled WGS sequence"/>
</dbReference>
<comment type="catalytic activity">
    <reaction evidence="3">
        <text>uridine + phosphate = alpha-D-ribose 1-phosphate + uracil</text>
        <dbReference type="Rhea" id="RHEA:24388"/>
        <dbReference type="ChEBI" id="CHEBI:16704"/>
        <dbReference type="ChEBI" id="CHEBI:17568"/>
        <dbReference type="ChEBI" id="CHEBI:43474"/>
        <dbReference type="ChEBI" id="CHEBI:57720"/>
        <dbReference type="EC" id="2.4.2.3"/>
    </reaction>
</comment>
<evidence type="ECO:0000259" key="4">
    <source>
        <dbReference type="Pfam" id="PF01048"/>
    </source>
</evidence>
<evidence type="ECO:0000256" key="3">
    <source>
        <dbReference type="ARBA" id="ARBA00048447"/>
    </source>
</evidence>
<comment type="caution">
    <text evidence="5">The sequence shown here is derived from an EMBL/GenBank/DDBJ whole genome shotgun (WGS) entry which is preliminary data.</text>
</comment>
<dbReference type="Gene3D" id="3.40.50.1580">
    <property type="entry name" value="Nucleoside phosphorylase domain"/>
    <property type="match status" value="1"/>
</dbReference>
<dbReference type="RefSeq" id="WP_201661078.1">
    <property type="nucleotide sequence ID" value="NZ_JAEQNC010000010.1"/>
</dbReference>
<protein>
    <recommendedName>
        <fullName evidence="2">Uridine phosphorylase</fullName>
        <ecNumber evidence="1">2.4.2.3</ecNumber>
    </recommendedName>
</protein>
<evidence type="ECO:0000256" key="1">
    <source>
        <dbReference type="ARBA" id="ARBA00011888"/>
    </source>
</evidence>
<proteinExistence type="predicted"/>
<dbReference type="SUPFAM" id="SSF53167">
    <property type="entry name" value="Purine and uridine phosphorylases"/>
    <property type="match status" value="1"/>
</dbReference>
<dbReference type="PANTHER" id="PTHR43691:SF11">
    <property type="entry name" value="FI09636P-RELATED"/>
    <property type="match status" value="1"/>
</dbReference>
<dbReference type="GO" id="GO:0005829">
    <property type="term" value="C:cytosol"/>
    <property type="evidence" value="ECO:0007669"/>
    <property type="project" value="TreeGrafter"/>
</dbReference>
<name>A0A937CR32_9HYPH</name>
<dbReference type="GO" id="GO:0004850">
    <property type="term" value="F:uridine phosphorylase activity"/>
    <property type="evidence" value="ECO:0007669"/>
    <property type="project" value="UniProtKB-EC"/>
</dbReference>
<evidence type="ECO:0000256" key="2">
    <source>
        <dbReference type="ARBA" id="ARBA00021980"/>
    </source>
</evidence>
<keyword evidence="6" id="KW-1185">Reference proteome</keyword>
<sequence>MTEKEQTKQAWYIGAKRDEVGKAAILVGDPARIERIAAHMTDVHFVPEQRGLKTVTGTRGGQRITVSAFGMGAPIATIVLHELHALGIRNFLRIGTAMAVPPAKLGDFVLADGALRTDGTSNSYAPLGFPAIADFDLNLVVREKLKSSGKTWHAGIFGTYDGFYTEMFALSGERRSIIGKLKDDIQRLGLIGTDMETSALLTAARILGVRASTLCIATVDANTQEKIGDDLMATLEPDMFELALDSMAAMAAGEQ</sequence>
<dbReference type="AlphaFoldDB" id="A0A937CR32"/>
<dbReference type="GO" id="GO:0009116">
    <property type="term" value="P:nucleoside metabolic process"/>
    <property type="evidence" value="ECO:0007669"/>
    <property type="project" value="InterPro"/>
</dbReference>
<dbReference type="CDD" id="cd17767">
    <property type="entry name" value="UP_EcUdp-like"/>
    <property type="match status" value="1"/>
</dbReference>
<dbReference type="InterPro" id="IPR035994">
    <property type="entry name" value="Nucleoside_phosphorylase_sf"/>
</dbReference>
<dbReference type="InterPro" id="IPR000845">
    <property type="entry name" value="Nucleoside_phosphorylase_d"/>
</dbReference>
<dbReference type="Pfam" id="PF01048">
    <property type="entry name" value="PNP_UDP_1"/>
    <property type="match status" value="1"/>
</dbReference>
<evidence type="ECO:0000313" key="6">
    <source>
        <dbReference type="Proteomes" id="UP000633219"/>
    </source>
</evidence>